<keyword evidence="1" id="KW-0812">Transmembrane</keyword>
<protein>
    <submittedName>
        <fullName evidence="2">Uncharacterized protein</fullName>
    </submittedName>
</protein>
<sequence>MFGSGSLGGFNPAAAAASGLQGWGGLPPGFPPTSSAAGLASLAAAQQAQQAAVLAGLGPAAGMGWPGCCGLVCLSVCLSFLIFSLFLLVSVCLS</sequence>
<organism evidence="2 3">
    <name type="scientific">Portunus trituberculatus</name>
    <name type="common">Swimming crab</name>
    <name type="synonym">Neptunus trituberculatus</name>
    <dbReference type="NCBI Taxonomy" id="210409"/>
    <lineage>
        <taxon>Eukaryota</taxon>
        <taxon>Metazoa</taxon>
        <taxon>Ecdysozoa</taxon>
        <taxon>Arthropoda</taxon>
        <taxon>Crustacea</taxon>
        <taxon>Multicrustacea</taxon>
        <taxon>Malacostraca</taxon>
        <taxon>Eumalacostraca</taxon>
        <taxon>Eucarida</taxon>
        <taxon>Decapoda</taxon>
        <taxon>Pleocyemata</taxon>
        <taxon>Brachyura</taxon>
        <taxon>Eubrachyura</taxon>
        <taxon>Portunoidea</taxon>
        <taxon>Portunidae</taxon>
        <taxon>Portuninae</taxon>
        <taxon>Portunus</taxon>
    </lineage>
</organism>
<gene>
    <name evidence="2" type="ORF">E2C01_092312</name>
</gene>
<accession>A0A5B7JXF0</accession>
<name>A0A5B7JXF0_PORTR</name>
<evidence type="ECO:0000313" key="3">
    <source>
        <dbReference type="Proteomes" id="UP000324222"/>
    </source>
</evidence>
<dbReference type="Proteomes" id="UP000324222">
    <property type="component" value="Unassembled WGS sequence"/>
</dbReference>
<dbReference type="AlphaFoldDB" id="A0A5B7JXF0"/>
<comment type="caution">
    <text evidence="2">The sequence shown here is derived from an EMBL/GenBank/DDBJ whole genome shotgun (WGS) entry which is preliminary data.</text>
</comment>
<keyword evidence="3" id="KW-1185">Reference proteome</keyword>
<dbReference type="EMBL" id="VSRR010108303">
    <property type="protein sequence ID" value="MPC97024.1"/>
    <property type="molecule type" value="Genomic_DNA"/>
</dbReference>
<evidence type="ECO:0000313" key="2">
    <source>
        <dbReference type="EMBL" id="MPC97024.1"/>
    </source>
</evidence>
<proteinExistence type="predicted"/>
<evidence type="ECO:0000256" key="1">
    <source>
        <dbReference type="SAM" id="Phobius"/>
    </source>
</evidence>
<reference evidence="2 3" key="1">
    <citation type="submission" date="2019-05" db="EMBL/GenBank/DDBJ databases">
        <title>Another draft genome of Portunus trituberculatus and its Hox gene families provides insights of decapod evolution.</title>
        <authorList>
            <person name="Jeong J.-H."/>
            <person name="Song I."/>
            <person name="Kim S."/>
            <person name="Choi T."/>
            <person name="Kim D."/>
            <person name="Ryu S."/>
            <person name="Kim W."/>
        </authorList>
    </citation>
    <scope>NUCLEOTIDE SEQUENCE [LARGE SCALE GENOMIC DNA]</scope>
    <source>
        <tissue evidence="2">Muscle</tissue>
    </source>
</reference>
<feature type="transmembrane region" description="Helical" evidence="1">
    <location>
        <begin position="64"/>
        <end position="93"/>
    </location>
</feature>
<keyword evidence="1" id="KW-1133">Transmembrane helix</keyword>
<keyword evidence="1" id="KW-0472">Membrane</keyword>